<dbReference type="RefSeq" id="WP_013299591.1">
    <property type="nucleotide sequence ID" value="NC_014414.1"/>
</dbReference>
<dbReference type="PROSITE" id="PS51257">
    <property type="entry name" value="PROKAR_LIPOPROTEIN"/>
    <property type="match status" value="1"/>
</dbReference>
<feature type="signal peptide" evidence="2">
    <location>
        <begin position="1"/>
        <end position="18"/>
    </location>
</feature>
<evidence type="ECO:0000256" key="2">
    <source>
        <dbReference type="SAM" id="SignalP"/>
    </source>
</evidence>
<dbReference type="Pfam" id="PF11233">
    <property type="entry name" value="DUF3035"/>
    <property type="match status" value="1"/>
</dbReference>
<sequence>MVRLSHLVLLSGAALALAACGSNRGVLGGGKSSPDEFAIVTKAPLTVPPDFALRPPKPGETRPEALSTSERTRQLLIGDVNAAPPSNGELALLESAGAVEADSNIREILDAENGGRAEKNASLANQLIFWDFAGGEIDDTDAPLRVEDAEAWKQERAEAIESVTGGDPVVISRDRRILNLPGVR</sequence>
<protein>
    <recommendedName>
        <fullName evidence="5">DUF3035 domain-containing protein</fullName>
    </recommendedName>
</protein>
<dbReference type="EMBL" id="CP002156">
    <property type="protein sequence ID" value="ADM08617.1"/>
    <property type="molecule type" value="Genomic_DNA"/>
</dbReference>
<dbReference type="Proteomes" id="UP000001302">
    <property type="component" value="Chromosome"/>
</dbReference>
<keyword evidence="4" id="KW-1185">Reference proteome</keyword>
<reference evidence="3 4" key="2">
    <citation type="journal article" date="2011" name="J. Bacteriol.">
        <title>Complete genome sequence of strain HTCC2503T of Parvularcula bermudensis, the type species of the order "Parvularculales" in the class Alphaproteobacteria.</title>
        <authorList>
            <person name="Oh H.M."/>
            <person name="Kang I."/>
            <person name="Vergin K.L."/>
            <person name="Kang D."/>
            <person name="Rhee K.H."/>
            <person name="Giovannoni S.J."/>
            <person name="Cho J.C."/>
        </authorList>
    </citation>
    <scope>NUCLEOTIDE SEQUENCE [LARGE SCALE GENOMIC DNA]</scope>
    <source>
        <strain evidence="4">ATCC BAA-594 / HTCC2503 / KCTC 12087</strain>
    </source>
</reference>
<dbReference type="InterPro" id="IPR021395">
    <property type="entry name" value="DUF3035"/>
</dbReference>
<evidence type="ECO:0000256" key="1">
    <source>
        <dbReference type="SAM" id="MobiDB-lite"/>
    </source>
</evidence>
<dbReference type="AlphaFoldDB" id="E0TCM8"/>
<gene>
    <name evidence="3" type="ordered locus">PB2503_02702</name>
</gene>
<dbReference type="STRING" id="314260.PB2503_02702"/>
<reference evidence="4" key="1">
    <citation type="submission" date="2010-08" db="EMBL/GenBank/DDBJ databases">
        <title>Genome sequence of Parvularcula bermudensis HTCC2503.</title>
        <authorList>
            <person name="Kang D.-M."/>
            <person name="Oh H.-M."/>
            <person name="Cho J.-C."/>
        </authorList>
    </citation>
    <scope>NUCLEOTIDE SEQUENCE [LARGE SCALE GENOMIC DNA]</scope>
    <source>
        <strain evidence="4">ATCC BAA-594 / HTCC2503 / KCTC 12087</strain>
    </source>
</reference>
<dbReference type="HOGENOM" id="CLU_123750_0_0_5"/>
<dbReference type="eggNOG" id="ENOG5030N9J">
    <property type="taxonomic scope" value="Bacteria"/>
</dbReference>
<evidence type="ECO:0000313" key="3">
    <source>
        <dbReference type="EMBL" id="ADM08617.1"/>
    </source>
</evidence>
<dbReference type="OrthoDB" id="8478256at2"/>
<proteinExistence type="predicted"/>
<feature type="chain" id="PRO_5003140557" description="DUF3035 domain-containing protein" evidence="2">
    <location>
        <begin position="19"/>
        <end position="184"/>
    </location>
</feature>
<accession>E0TCM8</accession>
<evidence type="ECO:0000313" key="4">
    <source>
        <dbReference type="Proteomes" id="UP000001302"/>
    </source>
</evidence>
<feature type="region of interest" description="Disordered" evidence="1">
    <location>
        <begin position="50"/>
        <end position="69"/>
    </location>
</feature>
<dbReference type="KEGG" id="pbr:PB2503_02702"/>
<keyword evidence="2" id="KW-0732">Signal</keyword>
<organism evidence="3 4">
    <name type="scientific">Parvularcula bermudensis (strain ATCC BAA-594 / HTCC2503 / KCTC 12087)</name>
    <dbReference type="NCBI Taxonomy" id="314260"/>
    <lineage>
        <taxon>Bacteria</taxon>
        <taxon>Pseudomonadati</taxon>
        <taxon>Pseudomonadota</taxon>
        <taxon>Alphaproteobacteria</taxon>
        <taxon>Parvularculales</taxon>
        <taxon>Parvularculaceae</taxon>
        <taxon>Parvularcula</taxon>
    </lineage>
</organism>
<name>E0TCM8_PARBH</name>
<evidence type="ECO:0008006" key="5">
    <source>
        <dbReference type="Google" id="ProtNLM"/>
    </source>
</evidence>